<dbReference type="STRING" id="414048.SAMN04489864_107155"/>
<dbReference type="RefSeq" id="WP_090994886.1">
    <property type="nucleotide sequence ID" value="NZ_FOPP01000007.1"/>
</dbReference>
<dbReference type="EMBL" id="FOPP01000007">
    <property type="protein sequence ID" value="SFH25988.1"/>
    <property type="molecule type" value="Genomic_DNA"/>
</dbReference>
<dbReference type="Gene3D" id="3.90.1490.10">
    <property type="entry name" value="putative n-type atp pyrophosphatase, domain 2"/>
    <property type="match status" value="1"/>
</dbReference>
<keyword evidence="3" id="KW-1185">Reference proteome</keyword>
<dbReference type="Pfam" id="PF01902">
    <property type="entry name" value="Diphthami_syn_2"/>
    <property type="match status" value="1"/>
</dbReference>
<evidence type="ECO:0000313" key="3">
    <source>
        <dbReference type="Proteomes" id="UP000199666"/>
    </source>
</evidence>
<dbReference type="AlphaFoldDB" id="A0A1I2YK35"/>
<feature type="domain" description="Diphthamide synthase" evidence="1">
    <location>
        <begin position="9"/>
        <end position="202"/>
    </location>
</feature>
<dbReference type="Gene3D" id="3.40.50.620">
    <property type="entry name" value="HUPs"/>
    <property type="match status" value="1"/>
</dbReference>
<gene>
    <name evidence="2" type="ORF">SAMN04489864_107155</name>
</gene>
<sequence length="231" mass="26295">MFNLAVFNWSGGKDSTLALHYTLLAGKYKIHCLLTTVNEFYNRVAMHGVRESLLMQQAEMLQLPLHIVRLPEMPDMETYEEVINTHFTTLKSKNVISSIYGDIFLEDLKLYREEQMAKLGMEAVFPLWKRDSRELITEFISLGYKTIVVCAKDGLQDFCGRVIDQSFLADLPADVDPCGENGEFHTFVFDGPIFKKPIAFKLGELVHKNLSASSISGEVIGYWYIDLIPLT</sequence>
<accession>A0A1I2YK35</accession>
<protein>
    <submittedName>
        <fullName evidence="2">MJ0570-related uncharacterized domain-containing protein</fullName>
    </submittedName>
</protein>
<dbReference type="Proteomes" id="UP000199666">
    <property type="component" value="Unassembled WGS sequence"/>
</dbReference>
<reference evidence="2 3" key="1">
    <citation type="submission" date="2016-10" db="EMBL/GenBank/DDBJ databases">
        <authorList>
            <person name="de Groot N.N."/>
        </authorList>
    </citation>
    <scope>NUCLEOTIDE SEQUENCE [LARGE SCALE GENOMIC DNA]</scope>
    <source>
        <strain evidence="2 3">DSM 18684</strain>
    </source>
</reference>
<dbReference type="InterPro" id="IPR002761">
    <property type="entry name" value="Diphthami_syn_dom"/>
</dbReference>
<dbReference type="SUPFAM" id="SSF52402">
    <property type="entry name" value="Adenine nucleotide alpha hydrolases-like"/>
    <property type="match status" value="1"/>
</dbReference>
<name>A0A1I2YK35_9SPHI</name>
<evidence type="ECO:0000259" key="1">
    <source>
        <dbReference type="Pfam" id="PF01902"/>
    </source>
</evidence>
<organism evidence="2 3">
    <name type="scientific">Pedobacter insulae</name>
    <dbReference type="NCBI Taxonomy" id="414048"/>
    <lineage>
        <taxon>Bacteria</taxon>
        <taxon>Pseudomonadati</taxon>
        <taxon>Bacteroidota</taxon>
        <taxon>Sphingobacteriia</taxon>
        <taxon>Sphingobacteriales</taxon>
        <taxon>Sphingobacteriaceae</taxon>
        <taxon>Pedobacter</taxon>
    </lineage>
</organism>
<dbReference type="CDD" id="cd01994">
    <property type="entry name" value="AANH_PF0828-like"/>
    <property type="match status" value="1"/>
</dbReference>
<evidence type="ECO:0000313" key="2">
    <source>
        <dbReference type="EMBL" id="SFH25988.1"/>
    </source>
</evidence>
<dbReference type="InterPro" id="IPR014729">
    <property type="entry name" value="Rossmann-like_a/b/a_fold"/>
</dbReference>
<proteinExistence type="predicted"/>
<dbReference type="OrthoDB" id="3572539at2"/>